<feature type="compositionally biased region" description="Basic and acidic residues" evidence="1">
    <location>
        <begin position="75"/>
        <end position="92"/>
    </location>
</feature>
<sequence>MSSHRWPGEGLGEEAGEGLGGWAPPRETETPLPAEIREDEGEEHAGGSVGSDMRGRTPNGGGSDDGSERGTPMRTESRAESHGAREARRDDDGTLVSESLSPRARRMAESVLDTPQGRPMFNLCLARLARQPAPSEESTPVRTTAGETTKAAMSTPRGRQGDAFSFDASTSSLPLVSETRGQTRQ</sequence>
<gene>
    <name evidence="2" type="ORF">L916_21653</name>
</gene>
<organism evidence="2">
    <name type="scientific">Phytophthora nicotianae</name>
    <name type="common">Potato buckeye rot agent</name>
    <name type="synonym">Phytophthora parasitica</name>
    <dbReference type="NCBI Taxonomy" id="4792"/>
    <lineage>
        <taxon>Eukaryota</taxon>
        <taxon>Sar</taxon>
        <taxon>Stramenopiles</taxon>
        <taxon>Oomycota</taxon>
        <taxon>Peronosporomycetes</taxon>
        <taxon>Peronosporales</taxon>
        <taxon>Peronosporaceae</taxon>
        <taxon>Phytophthora</taxon>
    </lineage>
</organism>
<proteinExistence type="predicted"/>
<feature type="compositionally biased region" description="Polar residues" evidence="1">
    <location>
        <begin position="136"/>
        <end position="147"/>
    </location>
</feature>
<feature type="region of interest" description="Disordered" evidence="1">
    <location>
        <begin position="1"/>
        <end position="117"/>
    </location>
</feature>
<dbReference type="VEuPathDB" id="FungiDB:PPTG_17464"/>
<feature type="region of interest" description="Disordered" evidence="1">
    <location>
        <begin position="130"/>
        <end position="185"/>
    </location>
</feature>
<accession>W2HT56</accession>
<dbReference type="EMBL" id="KI676862">
    <property type="protein sequence ID" value="ETL24333.1"/>
    <property type="molecule type" value="Genomic_DNA"/>
</dbReference>
<evidence type="ECO:0000256" key="1">
    <source>
        <dbReference type="SAM" id="MobiDB-lite"/>
    </source>
</evidence>
<dbReference type="AlphaFoldDB" id="W2HT56"/>
<name>W2HT56_PHYNI</name>
<feature type="compositionally biased region" description="Polar residues" evidence="1">
    <location>
        <begin position="167"/>
        <end position="185"/>
    </location>
</feature>
<protein>
    <submittedName>
        <fullName evidence="2">Uncharacterized protein</fullName>
    </submittedName>
</protein>
<dbReference type="Proteomes" id="UP000053864">
    <property type="component" value="Unassembled WGS sequence"/>
</dbReference>
<evidence type="ECO:0000313" key="2">
    <source>
        <dbReference type="EMBL" id="ETL24333.1"/>
    </source>
</evidence>
<reference evidence="2" key="1">
    <citation type="submission" date="2013-11" db="EMBL/GenBank/DDBJ databases">
        <title>The Genome Sequence of Phytophthora parasitica CJ05E6.</title>
        <authorList>
            <consortium name="The Broad Institute Genomics Platform"/>
            <person name="Russ C."/>
            <person name="Tyler B."/>
            <person name="Panabieres F."/>
            <person name="Shan W."/>
            <person name="Tripathy S."/>
            <person name="Grunwald N."/>
            <person name="Machado M."/>
            <person name="Johnson C.S."/>
            <person name="Arredondo F."/>
            <person name="Hong C."/>
            <person name="Coffey M."/>
            <person name="Young S.K."/>
            <person name="Zeng Q."/>
            <person name="Gargeya S."/>
            <person name="Fitzgerald M."/>
            <person name="Abouelleil A."/>
            <person name="Alvarado L."/>
            <person name="Chapman S.B."/>
            <person name="Gainer-Dewar J."/>
            <person name="Goldberg J."/>
            <person name="Griggs A."/>
            <person name="Gujja S."/>
            <person name="Hansen M."/>
            <person name="Howarth C."/>
            <person name="Imamovic A."/>
            <person name="Ireland A."/>
            <person name="Larimer J."/>
            <person name="McCowan C."/>
            <person name="Murphy C."/>
            <person name="Pearson M."/>
            <person name="Poon T.W."/>
            <person name="Priest M."/>
            <person name="Roberts A."/>
            <person name="Saif S."/>
            <person name="Shea T."/>
            <person name="Sykes S."/>
            <person name="Wortman J."/>
            <person name="Nusbaum C."/>
            <person name="Birren B."/>
        </authorList>
    </citation>
    <scope>NUCLEOTIDE SEQUENCE [LARGE SCALE GENOMIC DNA]</scope>
    <source>
        <strain evidence="2">CJ05E6</strain>
    </source>
</reference>